<dbReference type="RefSeq" id="XP_038742222.1">
    <property type="nucleotide sequence ID" value="XM_038892339.1"/>
</dbReference>
<proteinExistence type="predicted"/>
<comment type="caution">
    <text evidence="1">The sequence shown here is derived from an EMBL/GenBank/DDBJ whole genome shotgun (WGS) entry which is preliminary data.</text>
</comment>
<accession>A0A9P6LH11</accession>
<dbReference type="EMBL" id="JAATWM020000035">
    <property type="protein sequence ID" value="KAF9872761.1"/>
    <property type="molecule type" value="Genomic_DNA"/>
</dbReference>
<name>A0A9P6LH11_9PEZI</name>
<reference evidence="1" key="1">
    <citation type="submission" date="2020-03" db="EMBL/GenBank/DDBJ databases">
        <authorList>
            <person name="He L."/>
        </authorList>
    </citation>
    <scope>NUCLEOTIDE SEQUENCE</scope>
    <source>
        <strain evidence="1">CkLH20</strain>
    </source>
</reference>
<sequence>MSQQSSARLVTAAEEMVNIFRMMSDINQKLRNPMLTFSVYMASLVFLDQPKSAEPDYQRQDNLDFILRLMILAAKTSGNLITKSMAIQLAMDMRRLGLDSAAVDKAFELPIERSTVPILAKGDSNSSNFLFQHDSQEHG</sequence>
<dbReference type="Proteomes" id="UP000781932">
    <property type="component" value="Unassembled WGS sequence"/>
</dbReference>
<keyword evidence="2" id="KW-1185">Reference proteome</keyword>
<dbReference type="AlphaFoldDB" id="A0A9P6LH11"/>
<gene>
    <name evidence="1" type="ORF">CkaCkLH20_09624</name>
</gene>
<protein>
    <submittedName>
        <fullName evidence="1">Uncharacterized protein</fullName>
    </submittedName>
</protein>
<evidence type="ECO:0000313" key="2">
    <source>
        <dbReference type="Proteomes" id="UP000781932"/>
    </source>
</evidence>
<dbReference type="OrthoDB" id="3037908at2759"/>
<evidence type="ECO:0000313" key="1">
    <source>
        <dbReference type="EMBL" id="KAF9872761.1"/>
    </source>
</evidence>
<reference evidence="1" key="2">
    <citation type="submission" date="2020-11" db="EMBL/GenBank/DDBJ databases">
        <title>Whole genome sequencing of Colletotrichum sp.</title>
        <authorList>
            <person name="Li H."/>
        </authorList>
    </citation>
    <scope>NUCLEOTIDE SEQUENCE</scope>
    <source>
        <strain evidence="1">CkLH20</strain>
    </source>
</reference>
<organism evidence="1 2">
    <name type="scientific">Colletotrichum karsti</name>
    <dbReference type="NCBI Taxonomy" id="1095194"/>
    <lineage>
        <taxon>Eukaryota</taxon>
        <taxon>Fungi</taxon>
        <taxon>Dikarya</taxon>
        <taxon>Ascomycota</taxon>
        <taxon>Pezizomycotina</taxon>
        <taxon>Sordariomycetes</taxon>
        <taxon>Hypocreomycetidae</taxon>
        <taxon>Glomerellales</taxon>
        <taxon>Glomerellaceae</taxon>
        <taxon>Colletotrichum</taxon>
        <taxon>Colletotrichum boninense species complex</taxon>
    </lineage>
</organism>
<dbReference type="GeneID" id="62165413"/>